<accession>J9DM16</accession>
<dbReference type="HOGENOM" id="CLU_2209980_0_0_1"/>
<dbReference type="EMBL" id="AFBI03000033">
    <property type="protein sequence ID" value="EJW03630.1"/>
    <property type="molecule type" value="Genomic_DNA"/>
</dbReference>
<dbReference type="InParanoid" id="J9DM16"/>
<name>J9DM16_EDHAE</name>
<evidence type="ECO:0000313" key="3">
    <source>
        <dbReference type="Proteomes" id="UP000003163"/>
    </source>
</evidence>
<feature type="transmembrane region" description="Helical" evidence="1">
    <location>
        <begin position="27"/>
        <end position="44"/>
    </location>
</feature>
<dbReference type="Proteomes" id="UP000003163">
    <property type="component" value="Unassembled WGS sequence"/>
</dbReference>
<keyword evidence="1" id="KW-0812">Transmembrane</keyword>
<sequence length="107" mass="12754">MSKALFLDYFIKSCFLKIFDLIQSKKILWNVLVLTLYCVVRRIILIQQCKMTYSAFITREIIHTFIRVNIKKNPILVIVKIHVKRNINYSSFIVPYFFKNCINLAAF</sequence>
<dbReference type="VEuPathDB" id="MicrosporidiaDB:EDEG_02061"/>
<proteinExistence type="predicted"/>
<keyword evidence="1" id="KW-1133">Transmembrane helix</keyword>
<evidence type="ECO:0000313" key="2">
    <source>
        <dbReference type="EMBL" id="EJW03630.1"/>
    </source>
</evidence>
<reference evidence="2 3" key="1">
    <citation type="submission" date="2011-08" db="EMBL/GenBank/DDBJ databases">
        <authorList>
            <person name="Liu Z.J."/>
            <person name="Shi F.L."/>
            <person name="Lu J.Q."/>
            <person name="Li M."/>
            <person name="Wang Z.L."/>
        </authorList>
    </citation>
    <scope>NUCLEOTIDE SEQUENCE [LARGE SCALE GENOMIC DNA]</scope>
    <source>
        <strain evidence="2 3">USNM 41457</strain>
    </source>
</reference>
<gene>
    <name evidence="2" type="ORF">EDEG_02061</name>
</gene>
<keyword evidence="1" id="KW-0472">Membrane</keyword>
<evidence type="ECO:0000256" key="1">
    <source>
        <dbReference type="SAM" id="Phobius"/>
    </source>
</evidence>
<organism evidence="2 3">
    <name type="scientific">Edhazardia aedis (strain USNM 41457)</name>
    <name type="common">Microsporidian parasite</name>
    <dbReference type="NCBI Taxonomy" id="1003232"/>
    <lineage>
        <taxon>Eukaryota</taxon>
        <taxon>Fungi</taxon>
        <taxon>Fungi incertae sedis</taxon>
        <taxon>Microsporidia</taxon>
        <taxon>Edhazardia</taxon>
    </lineage>
</organism>
<comment type="caution">
    <text evidence="2">The sequence shown here is derived from an EMBL/GenBank/DDBJ whole genome shotgun (WGS) entry which is preliminary data.</text>
</comment>
<protein>
    <submittedName>
        <fullName evidence="2">Uncharacterized protein</fullName>
    </submittedName>
</protein>
<keyword evidence="3" id="KW-1185">Reference proteome</keyword>
<dbReference type="AlphaFoldDB" id="J9DM16"/>
<reference evidence="3" key="2">
    <citation type="submission" date="2015-07" db="EMBL/GenBank/DDBJ databases">
        <title>Contrasting host-pathogen interactions and genome evolution in two generalist and specialist microsporidian pathogens of mosquitoes.</title>
        <authorList>
            <consortium name="The Broad Institute Genomics Platform"/>
            <consortium name="The Broad Institute Genome Sequencing Center for Infectious Disease"/>
            <person name="Cuomo C.A."/>
            <person name="Sanscrainte N.D."/>
            <person name="Goldberg J.M."/>
            <person name="Heiman D."/>
            <person name="Young S."/>
            <person name="Zeng Q."/>
            <person name="Becnel J.J."/>
            <person name="Birren B.W."/>
        </authorList>
    </citation>
    <scope>NUCLEOTIDE SEQUENCE [LARGE SCALE GENOMIC DNA]</scope>
    <source>
        <strain evidence="3">USNM 41457</strain>
    </source>
</reference>